<protein>
    <submittedName>
        <fullName evidence="5">ABC-2 type transport system ATP-binding protein</fullName>
    </submittedName>
</protein>
<comment type="caution">
    <text evidence="5">The sequence shown here is derived from an EMBL/GenBank/DDBJ whole genome shotgun (WGS) entry which is preliminary data.</text>
</comment>
<evidence type="ECO:0000256" key="1">
    <source>
        <dbReference type="ARBA" id="ARBA00022448"/>
    </source>
</evidence>
<dbReference type="InterPro" id="IPR051782">
    <property type="entry name" value="ABC_Transporter_VariousFunc"/>
</dbReference>
<evidence type="ECO:0000256" key="3">
    <source>
        <dbReference type="ARBA" id="ARBA00022840"/>
    </source>
</evidence>
<dbReference type="SMART" id="SM00382">
    <property type="entry name" value="AAA"/>
    <property type="match status" value="1"/>
</dbReference>
<evidence type="ECO:0000259" key="4">
    <source>
        <dbReference type="PROSITE" id="PS50893"/>
    </source>
</evidence>
<evidence type="ECO:0000313" key="5">
    <source>
        <dbReference type="EMBL" id="TCT19332.1"/>
    </source>
</evidence>
<dbReference type="Gene3D" id="3.40.50.300">
    <property type="entry name" value="P-loop containing nucleotide triphosphate hydrolases"/>
    <property type="match status" value="1"/>
</dbReference>
<keyword evidence="2" id="KW-0547">Nucleotide-binding</keyword>
<reference evidence="5 6" key="1">
    <citation type="submission" date="2019-03" db="EMBL/GenBank/DDBJ databases">
        <title>Genomic Encyclopedia of Type Strains, Phase IV (KMG-IV): sequencing the most valuable type-strain genomes for metagenomic binning, comparative biology and taxonomic classification.</title>
        <authorList>
            <person name="Goeker M."/>
        </authorList>
    </citation>
    <scope>NUCLEOTIDE SEQUENCE [LARGE SCALE GENOMIC DNA]</scope>
    <source>
        <strain evidence="5 6">DSM 25894</strain>
    </source>
</reference>
<gene>
    <name evidence="5" type="ORF">EDD68_11815</name>
</gene>
<dbReference type="OrthoDB" id="9804819at2"/>
<dbReference type="InterPro" id="IPR027417">
    <property type="entry name" value="P-loop_NTPase"/>
</dbReference>
<evidence type="ECO:0000256" key="2">
    <source>
        <dbReference type="ARBA" id="ARBA00022741"/>
    </source>
</evidence>
<organism evidence="5 6">
    <name type="scientific">Melghiribacillus thermohalophilus</name>
    <dbReference type="NCBI Taxonomy" id="1324956"/>
    <lineage>
        <taxon>Bacteria</taxon>
        <taxon>Bacillati</taxon>
        <taxon>Bacillota</taxon>
        <taxon>Bacilli</taxon>
        <taxon>Bacillales</taxon>
        <taxon>Bacillaceae</taxon>
        <taxon>Melghiribacillus</taxon>
    </lineage>
</organism>
<dbReference type="InterPro" id="IPR003593">
    <property type="entry name" value="AAA+_ATPase"/>
</dbReference>
<keyword evidence="1" id="KW-0813">Transport</keyword>
<dbReference type="PROSITE" id="PS50893">
    <property type="entry name" value="ABC_TRANSPORTER_2"/>
    <property type="match status" value="1"/>
</dbReference>
<dbReference type="Proteomes" id="UP000294650">
    <property type="component" value="Unassembled WGS sequence"/>
</dbReference>
<dbReference type="Pfam" id="PF00005">
    <property type="entry name" value="ABC_tran"/>
    <property type="match status" value="1"/>
</dbReference>
<dbReference type="PANTHER" id="PTHR42939">
    <property type="entry name" value="ABC TRANSPORTER ATP-BINDING PROTEIN ALBC-RELATED"/>
    <property type="match status" value="1"/>
</dbReference>
<keyword evidence="3 5" id="KW-0067">ATP-binding</keyword>
<sequence length="226" mass="25953">MLKIRNITKQYDNIYALNQVNVTISSAEIVGIIGRNGAGKTTFLEIIAGLVEPTRGEIVINNKKNFDQKLIGYLEDDPFFYEYLTVKEVIHYFSLMQNLSISSDVSDQLLKEYRLLDKKDYKIKDLSRGMKQKLGFLLTILHDPEILLLDEPFTGLDPTNLISMKKKLNELKDRGKTIIISTHILSFASDICDRILLLDRGEIKYEAEGQNLNEKKLEALFSEYIK</sequence>
<dbReference type="AlphaFoldDB" id="A0A4V2V102"/>
<dbReference type="PANTHER" id="PTHR42939:SF1">
    <property type="entry name" value="ABC TRANSPORTER ATP-BINDING PROTEIN ALBC-RELATED"/>
    <property type="match status" value="1"/>
</dbReference>
<name>A0A4V2V102_9BACI</name>
<feature type="domain" description="ABC transporter" evidence="4">
    <location>
        <begin position="2"/>
        <end position="225"/>
    </location>
</feature>
<dbReference type="CDD" id="cd03230">
    <property type="entry name" value="ABC_DR_subfamily_A"/>
    <property type="match status" value="1"/>
</dbReference>
<dbReference type="InterPro" id="IPR003439">
    <property type="entry name" value="ABC_transporter-like_ATP-bd"/>
</dbReference>
<dbReference type="GO" id="GO:0005524">
    <property type="term" value="F:ATP binding"/>
    <property type="evidence" value="ECO:0007669"/>
    <property type="project" value="UniProtKB-KW"/>
</dbReference>
<dbReference type="RefSeq" id="WP_132372438.1">
    <property type="nucleotide sequence ID" value="NZ_SMAN01000018.1"/>
</dbReference>
<proteinExistence type="predicted"/>
<dbReference type="GO" id="GO:0016887">
    <property type="term" value="F:ATP hydrolysis activity"/>
    <property type="evidence" value="ECO:0007669"/>
    <property type="project" value="InterPro"/>
</dbReference>
<evidence type="ECO:0000313" key="6">
    <source>
        <dbReference type="Proteomes" id="UP000294650"/>
    </source>
</evidence>
<accession>A0A4V2V102</accession>
<dbReference type="SUPFAM" id="SSF52540">
    <property type="entry name" value="P-loop containing nucleoside triphosphate hydrolases"/>
    <property type="match status" value="1"/>
</dbReference>
<dbReference type="EMBL" id="SMAN01000018">
    <property type="protein sequence ID" value="TCT19332.1"/>
    <property type="molecule type" value="Genomic_DNA"/>
</dbReference>
<keyword evidence="6" id="KW-1185">Reference proteome</keyword>